<accession>A0A0E3S7E0</accession>
<dbReference type="InterPro" id="IPR025975">
    <property type="entry name" value="Polysacc_lyase"/>
</dbReference>
<keyword evidence="2" id="KW-1185">Reference proteome</keyword>
<evidence type="ECO:0000313" key="2">
    <source>
        <dbReference type="Proteomes" id="UP000033072"/>
    </source>
</evidence>
<evidence type="ECO:0000313" key="1">
    <source>
        <dbReference type="EMBL" id="AKB75322.1"/>
    </source>
</evidence>
<reference evidence="1 2" key="1">
    <citation type="submission" date="2014-07" db="EMBL/GenBank/DDBJ databases">
        <title>Methanogenic archaea and the global carbon cycle.</title>
        <authorList>
            <person name="Henriksen J.R."/>
            <person name="Luke J."/>
            <person name="Reinhart S."/>
            <person name="Benedict M.N."/>
            <person name="Youngblut N.D."/>
            <person name="Metcalf M.E."/>
            <person name="Whitaker R.J."/>
            <person name="Metcalf W.W."/>
        </authorList>
    </citation>
    <scope>NUCLEOTIDE SEQUENCE [LARGE SCALE GENOMIC DNA]</scope>
    <source>
        <strain evidence="1 2">Z-7289</strain>
    </source>
</reference>
<protein>
    <submittedName>
        <fullName evidence="1">Uncharacterized protein</fullName>
    </submittedName>
</protein>
<dbReference type="Proteomes" id="UP000033072">
    <property type="component" value="Chromosome"/>
</dbReference>
<dbReference type="EMBL" id="CP009515">
    <property type="protein sequence ID" value="AKB75322.1"/>
    <property type="molecule type" value="Genomic_DNA"/>
</dbReference>
<dbReference type="GeneID" id="24806850"/>
<sequence>MKSKIILFIAGITLLTLLSSTVTATAIITQDNFENGFSSYWYRAMNVFPYSGNFSTNYSVSPTHSYRFELHNTDPKVEGGKRAELEGASEPPLQERIYKFSIYLPDGGAEDYAIDNYDCDEIITQWHNNPDPGEAWTMPPLALLTTTNEKGIGHYTLMRIWDDKPDSTTEQLKAEGKITYYDLGSYEGDKGKWVKWTFHVKWGWMASQNPRLKVYKNGVLILNLDGLPNTTNDQKGVNQQFGIYKWEWDGSDSSCRSKLTRRVIYFDEVRVLQVNAPSILQLLQSHRITL</sequence>
<dbReference type="AlphaFoldDB" id="A0A0E3S7E0"/>
<proteinExistence type="predicted"/>
<name>A0A0E3S7E0_9EURY</name>
<dbReference type="Gene3D" id="2.60.120.200">
    <property type="match status" value="1"/>
</dbReference>
<organism evidence="1 2">
    <name type="scientific">Methanosarcina lacustris Z-7289</name>
    <dbReference type="NCBI Taxonomy" id="1434111"/>
    <lineage>
        <taxon>Archaea</taxon>
        <taxon>Methanobacteriati</taxon>
        <taxon>Methanobacteriota</taxon>
        <taxon>Stenosarchaea group</taxon>
        <taxon>Methanomicrobia</taxon>
        <taxon>Methanosarcinales</taxon>
        <taxon>Methanosarcinaceae</taxon>
        <taxon>Methanosarcina</taxon>
    </lineage>
</organism>
<dbReference type="RefSeq" id="WP_048126739.1">
    <property type="nucleotide sequence ID" value="NZ_CP009515.1"/>
</dbReference>
<dbReference type="KEGG" id="mls:MSLAZ_2061"/>
<dbReference type="Pfam" id="PF14099">
    <property type="entry name" value="Polysacc_lyase"/>
    <property type="match status" value="1"/>
</dbReference>
<gene>
    <name evidence="1" type="ORF">MSLAZ_2061</name>
</gene>
<dbReference type="PATRIC" id="fig|1434111.4.peg.2712"/>
<dbReference type="HOGENOM" id="CLU_085006_0_0_2"/>